<dbReference type="Proteomes" id="UP001172457">
    <property type="component" value="Chromosome 2"/>
</dbReference>
<comment type="similarity">
    <text evidence="2">Belongs to the kiwellin family.</text>
</comment>
<evidence type="ECO:0000256" key="3">
    <source>
        <dbReference type="ARBA" id="ARBA00022525"/>
    </source>
</evidence>
<dbReference type="GO" id="GO:0005576">
    <property type="term" value="C:extracellular region"/>
    <property type="evidence" value="ECO:0007669"/>
    <property type="project" value="UniProtKB-SubCell"/>
</dbReference>
<evidence type="ECO:0000256" key="4">
    <source>
        <dbReference type="ARBA" id="ARBA00022729"/>
    </source>
</evidence>
<dbReference type="PANTHER" id="PTHR33191">
    <property type="entry name" value="RIPENING-RELATED PROTEIN 2-RELATED"/>
    <property type="match status" value="1"/>
</dbReference>
<protein>
    <recommendedName>
        <fullName evidence="7">RlpA-like double-psi beta-barrel domain-containing protein</fullName>
    </recommendedName>
</protein>
<reference evidence="5" key="1">
    <citation type="submission" date="2023-03" db="EMBL/GenBank/DDBJ databases">
        <title>Chromosome-scale reference genome and RAD-based genetic map of yellow starthistle (Centaurea solstitialis) reveal putative structural variation and QTLs associated with invader traits.</title>
        <authorList>
            <person name="Reatini B."/>
            <person name="Cang F.A."/>
            <person name="Jiang Q."/>
            <person name="Mckibben M.T.W."/>
            <person name="Barker M.S."/>
            <person name="Rieseberg L.H."/>
            <person name="Dlugosch K.M."/>
        </authorList>
    </citation>
    <scope>NUCLEOTIDE SEQUENCE</scope>
    <source>
        <strain evidence="5">CAN-66</strain>
        <tissue evidence="5">Leaf</tissue>
    </source>
</reference>
<evidence type="ECO:0008006" key="7">
    <source>
        <dbReference type="Google" id="ProtNLM"/>
    </source>
</evidence>
<keyword evidence="4" id="KW-0732">Signal</keyword>
<keyword evidence="3" id="KW-0964">Secreted</keyword>
<dbReference type="PANTHER" id="PTHR33191:SF77">
    <property type="entry name" value="RIPENING-RELATED PROTEIN 1"/>
    <property type="match status" value="1"/>
</dbReference>
<dbReference type="AlphaFoldDB" id="A0AA38TXU3"/>
<sequence>MSSSDLLTLPPPYDVYRRPPHKHKERMKSFRFLVVLVLVAASSFDINAQTCKPDGGIRGKKPPPGQCNTQNDSDCCVQGKFYTTYTCSPPVTSDTKATLTINSFQEGGDGGGPSECDNQYHSDDTPVVALSTGWYKGGDRCHKYITINGNGRSVKAMVVDECDSTMGCDEDHDYQPPCPHNIVDASKAVWKALGYLKITGGFRYYLSFPFVLVLVLLAASSFEINAQTCKPSGGIHGKKPPPGQCNRENDSDCCVQGKFYTTYTCSPPVTGGTKATLTINSFQKGGDGGGPSECDHQYHSDDTPVVALSTGWYKGGDRCHKYITINGNGRSVKAMVVDECDSTMGCDEDHDYQPPCPNNIVDASKAVWKALGVSEDNWGDLDITWSE</sequence>
<dbReference type="EMBL" id="JARYMX010000002">
    <property type="protein sequence ID" value="KAJ9563546.1"/>
    <property type="molecule type" value="Genomic_DNA"/>
</dbReference>
<name>A0AA38TXU3_9ASTR</name>
<organism evidence="5 6">
    <name type="scientific">Centaurea solstitialis</name>
    <name type="common">yellow star-thistle</name>
    <dbReference type="NCBI Taxonomy" id="347529"/>
    <lineage>
        <taxon>Eukaryota</taxon>
        <taxon>Viridiplantae</taxon>
        <taxon>Streptophyta</taxon>
        <taxon>Embryophyta</taxon>
        <taxon>Tracheophyta</taxon>
        <taxon>Spermatophyta</taxon>
        <taxon>Magnoliopsida</taxon>
        <taxon>eudicotyledons</taxon>
        <taxon>Gunneridae</taxon>
        <taxon>Pentapetalae</taxon>
        <taxon>asterids</taxon>
        <taxon>campanulids</taxon>
        <taxon>Asterales</taxon>
        <taxon>Asteraceae</taxon>
        <taxon>Carduoideae</taxon>
        <taxon>Cardueae</taxon>
        <taxon>Centaureinae</taxon>
        <taxon>Centaurea</taxon>
    </lineage>
</organism>
<comment type="subcellular location">
    <subcellularLocation>
        <location evidence="1">Secreted</location>
    </subcellularLocation>
</comment>
<dbReference type="CDD" id="cd22270">
    <property type="entry name" value="DPBB_kiwellin-like"/>
    <property type="match status" value="2"/>
</dbReference>
<evidence type="ECO:0000256" key="2">
    <source>
        <dbReference type="ARBA" id="ARBA00005592"/>
    </source>
</evidence>
<dbReference type="InterPro" id="IPR036908">
    <property type="entry name" value="RlpA-like_sf"/>
</dbReference>
<dbReference type="Gene3D" id="2.40.40.10">
    <property type="entry name" value="RlpA-like domain"/>
    <property type="match status" value="2"/>
</dbReference>
<evidence type="ECO:0000256" key="1">
    <source>
        <dbReference type="ARBA" id="ARBA00004613"/>
    </source>
</evidence>
<keyword evidence="6" id="KW-1185">Reference proteome</keyword>
<comment type="caution">
    <text evidence="5">The sequence shown here is derived from an EMBL/GenBank/DDBJ whole genome shotgun (WGS) entry which is preliminary data.</text>
</comment>
<proteinExistence type="inferred from homology"/>
<gene>
    <name evidence="5" type="ORF">OSB04_008706</name>
</gene>
<accession>A0AA38TXU3</accession>
<evidence type="ECO:0000313" key="5">
    <source>
        <dbReference type="EMBL" id="KAJ9563546.1"/>
    </source>
</evidence>
<dbReference type="Pfam" id="PF24300">
    <property type="entry name" value="KWL1"/>
    <property type="match status" value="2"/>
</dbReference>
<evidence type="ECO:0000313" key="6">
    <source>
        <dbReference type="Proteomes" id="UP001172457"/>
    </source>
</evidence>
<dbReference type="SUPFAM" id="SSF50685">
    <property type="entry name" value="Barwin-like endoglucanases"/>
    <property type="match status" value="2"/>
</dbReference>
<dbReference type="InterPro" id="IPR039271">
    <property type="entry name" value="Kiwellin-like"/>
</dbReference>